<dbReference type="GO" id="GO:0005737">
    <property type="term" value="C:cytoplasm"/>
    <property type="evidence" value="ECO:0007669"/>
    <property type="project" value="TreeGrafter"/>
</dbReference>
<dbReference type="Gene3D" id="3.90.980.10">
    <property type="entry name" value="DNA primase, catalytic core, N-terminal domain"/>
    <property type="match status" value="1"/>
</dbReference>
<dbReference type="Gene3D" id="1.10.860.10">
    <property type="entry name" value="DNAb Helicase, Chain A"/>
    <property type="match status" value="1"/>
</dbReference>
<sequence>MNENIIYNKSNIISNINYYDIFNFINEKLNFKKIGNYYFAICPFHIDKKPSFILNKNGIYYCFGCGSKGNIINFIMNYEKLSYIDSIKYIINNFKIYNLKYKYFNRYSLYYKINYIISNIYHNNLMNYIKNNNKIHYLENRNWSINTIKHFNIGISYKNQILNIFKNKKYFKEILYIGLVNKNLKYNDLFNFRIIFPIKNINGNIIGFGGRSLLKNKLKYINSKNSIIFRKNNVLFGLFEVNLHFNKNIPKILLVEGYSDVISLFNKKIFYSVSSLGTSVTDFQIKLLFKYTNKILFCFDNDNAGNKAAFKTLINTIKYITDDKEVKFIFLPKNEDPDSFINKVTKYKFENFILKNSKNFYDLIFNYYSTKIKKFDIFNKIYFINKINKFIKLIPGNLMKLFVRKELIKKINKIFFLNRKNIYKNNNNECYINQFKLLISLFIQNTYLNIDFNKYNELYKSKNFKIKFFISLYKFCKINKINSFKKNILFFKNKKYYNFILKMYKYNNLIKKDNIYLVFNDILKWLNNILFYKKIKKLLKIYNNINILKKNILKIKK</sequence>
<proteinExistence type="inferred from homology"/>
<keyword evidence="9" id="KW-0460">Magnesium</keyword>
<dbReference type="Gene3D" id="3.90.580.10">
    <property type="entry name" value="Zinc finger, CHC2-type domain"/>
    <property type="match status" value="1"/>
</dbReference>
<dbReference type="SUPFAM" id="SSF117023">
    <property type="entry name" value="DNA primase DnaG, C-terminal domain"/>
    <property type="match status" value="1"/>
</dbReference>
<evidence type="ECO:0000313" key="14">
    <source>
        <dbReference type="EMBL" id="BBA85022.1"/>
    </source>
</evidence>
<dbReference type="KEGG" id="eor:NARRFE1_00710"/>
<keyword evidence="6" id="KW-0479">Metal-binding</keyword>
<evidence type="ECO:0000256" key="5">
    <source>
        <dbReference type="ARBA" id="ARBA00022705"/>
    </source>
</evidence>
<comment type="catalytic activity">
    <reaction evidence="12">
        <text>ssDNA + n NTP = ssDNA/pppN(pN)n-1 hybrid + (n-1) diphosphate.</text>
        <dbReference type="EC" id="2.7.7.101"/>
    </reaction>
</comment>
<dbReference type="SUPFAM" id="SSF57783">
    <property type="entry name" value="Zinc beta-ribbon"/>
    <property type="match status" value="1"/>
</dbReference>
<dbReference type="NCBIfam" id="TIGR01391">
    <property type="entry name" value="dnaG"/>
    <property type="match status" value="1"/>
</dbReference>
<dbReference type="GO" id="GO:0000428">
    <property type="term" value="C:DNA-directed RNA polymerase complex"/>
    <property type="evidence" value="ECO:0007669"/>
    <property type="project" value="UniProtKB-KW"/>
</dbReference>
<keyword evidence="11 12" id="KW-0804">Transcription</keyword>
<organism evidence="14 15">
    <name type="scientific">endosymbiont of Rhynchophorus ferrugineus</name>
    <dbReference type="NCBI Taxonomy" id="1972133"/>
    <lineage>
        <taxon>Bacteria</taxon>
        <taxon>Pseudomonadati</taxon>
        <taxon>Pseudomonadota</taxon>
        <taxon>Gammaproteobacteria</taxon>
        <taxon>Candidatus Nardonella</taxon>
    </lineage>
</organism>
<dbReference type="Pfam" id="PF08275">
    <property type="entry name" value="DNAG_N"/>
    <property type="match status" value="1"/>
</dbReference>
<evidence type="ECO:0000256" key="7">
    <source>
        <dbReference type="ARBA" id="ARBA00022771"/>
    </source>
</evidence>
<evidence type="ECO:0000256" key="3">
    <source>
        <dbReference type="ARBA" id="ARBA00022679"/>
    </source>
</evidence>
<comment type="subunit">
    <text evidence="12">Monomer. Interacts with DnaB.</text>
</comment>
<keyword evidence="7" id="KW-0863">Zinc-finger</keyword>
<evidence type="ECO:0000256" key="6">
    <source>
        <dbReference type="ARBA" id="ARBA00022723"/>
    </source>
</evidence>
<keyword evidence="8" id="KW-0862">Zinc</keyword>
<evidence type="ECO:0000256" key="12">
    <source>
        <dbReference type="HAMAP-Rule" id="MF_00974"/>
    </source>
</evidence>
<evidence type="ECO:0000256" key="4">
    <source>
        <dbReference type="ARBA" id="ARBA00022695"/>
    </source>
</evidence>
<dbReference type="Pfam" id="PF13155">
    <property type="entry name" value="Toprim_2"/>
    <property type="match status" value="1"/>
</dbReference>
<dbReference type="SUPFAM" id="SSF56731">
    <property type="entry name" value="DNA primase core"/>
    <property type="match status" value="1"/>
</dbReference>
<dbReference type="HAMAP" id="MF_00974">
    <property type="entry name" value="DNA_primase_DnaG"/>
    <property type="match status" value="1"/>
</dbReference>
<keyword evidence="15" id="KW-1185">Reference proteome</keyword>
<comment type="function">
    <text evidence="12">RNA polymerase that catalyzes the synthesis of short RNA molecules used as primers for DNA polymerase during DNA replication.</text>
</comment>
<dbReference type="SMART" id="SM00400">
    <property type="entry name" value="ZnF_CHCC"/>
    <property type="match status" value="1"/>
</dbReference>
<dbReference type="InterPro" id="IPR013264">
    <property type="entry name" value="DNAG_N"/>
</dbReference>
<comment type="similarity">
    <text evidence="12">Belongs to the DnaG primase family.</text>
</comment>
<dbReference type="GO" id="GO:1990077">
    <property type="term" value="C:primosome complex"/>
    <property type="evidence" value="ECO:0007669"/>
    <property type="project" value="UniProtKB-KW"/>
</dbReference>
<dbReference type="InterPro" id="IPR002694">
    <property type="entry name" value="Znf_CHC2"/>
</dbReference>
<dbReference type="GO" id="GO:0006269">
    <property type="term" value="P:DNA replication, synthesis of primer"/>
    <property type="evidence" value="ECO:0007669"/>
    <property type="project" value="UniProtKB-UniRule"/>
</dbReference>
<dbReference type="SMART" id="SM00493">
    <property type="entry name" value="TOPRIM"/>
    <property type="match status" value="1"/>
</dbReference>
<dbReference type="InterPro" id="IPR034151">
    <property type="entry name" value="TOPRIM_DnaG_bac"/>
</dbReference>
<evidence type="ECO:0000256" key="8">
    <source>
        <dbReference type="ARBA" id="ARBA00022833"/>
    </source>
</evidence>
<dbReference type="CDD" id="cd03364">
    <property type="entry name" value="TOPRIM_DnaG_primases"/>
    <property type="match status" value="1"/>
</dbReference>
<dbReference type="EC" id="2.7.7.101" evidence="12"/>
<evidence type="ECO:0000256" key="9">
    <source>
        <dbReference type="ARBA" id="ARBA00022842"/>
    </source>
</evidence>
<dbReference type="InterPro" id="IPR050219">
    <property type="entry name" value="DnaG_primase"/>
</dbReference>
<dbReference type="EMBL" id="AP018161">
    <property type="protein sequence ID" value="BBA85022.1"/>
    <property type="molecule type" value="Genomic_DNA"/>
</dbReference>
<evidence type="ECO:0000259" key="13">
    <source>
        <dbReference type="PROSITE" id="PS50880"/>
    </source>
</evidence>
<gene>
    <name evidence="12 14" type="primary">dnaG</name>
    <name evidence="14" type="ORF">NARRFE1_00710</name>
</gene>
<dbReference type="GO" id="GO:0008270">
    <property type="term" value="F:zinc ion binding"/>
    <property type="evidence" value="ECO:0007669"/>
    <property type="project" value="UniProtKB-KW"/>
</dbReference>
<dbReference type="InterPro" id="IPR036977">
    <property type="entry name" value="DNA_primase_Znf_CHC2"/>
</dbReference>
<keyword evidence="1 12" id="KW-0240">DNA-directed RNA polymerase</keyword>
<evidence type="ECO:0000256" key="2">
    <source>
        <dbReference type="ARBA" id="ARBA00022515"/>
    </source>
</evidence>
<keyword evidence="2 12" id="KW-0639">Primosome</keyword>
<dbReference type="InterPro" id="IPR016136">
    <property type="entry name" value="DNA_helicase_N/primase_C"/>
</dbReference>
<evidence type="ECO:0000256" key="10">
    <source>
        <dbReference type="ARBA" id="ARBA00023125"/>
    </source>
</evidence>
<feature type="domain" description="Toprim" evidence="13">
    <location>
        <begin position="250"/>
        <end position="332"/>
    </location>
</feature>
<dbReference type="PANTHER" id="PTHR30313:SF2">
    <property type="entry name" value="DNA PRIMASE"/>
    <property type="match status" value="1"/>
</dbReference>
<comment type="caution">
    <text evidence="12">Lacks conserved residue(s) required for the propagation of feature annotation.</text>
</comment>
<reference evidence="14 15" key="1">
    <citation type="journal article" date="2017" name="Proc. Natl. Acad. Sci. U.S.A.">
        <title>Small genome symbiont underlies cuticle hardness in beetles.</title>
        <authorList>
            <person name="Anbutsu H."/>
            <person name="Moriyama M."/>
            <person name="Nikoh N."/>
            <person name="Hosokawa T."/>
            <person name="Futahashi R."/>
            <person name="Tanahashi M."/>
            <person name="Meng X.Y."/>
            <person name="Kuriwada T."/>
            <person name="Mori N."/>
            <person name="Oshima K."/>
            <person name="Hattori M."/>
            <person name="Fujie M."/>
            <person name="Satoh N."/>
            <person name="Maeda T."/>
            <person name="Shigenobu S."/>
            <person name="Koga R."/>
            <person name="Fukatsu T."/>
        </authorList>
    </citation>
    <scope>NUCLEOTIDE SEQUENCE [LARGE SCALE GENOMIC DNA]</scope>
    <source>
        <strain evidence="14">NARRFE1</strain>
    </source>
</reference>
<keyword evidence="3 12" id="KW-0808">Transferase</keyword>
<dbReference type="InterPro" id="IPR030846">
    <property type="entry name" value="DnaG_bac"/>
</dbReference>
<keyword evidence="4 12" id="KW-0548">Nucleotidyltransferase</keyword>
<dbReference type="AlphaFoldDB" id="A0A2Z5TIC0"/>
<keyword evidence="5 12" id="KW-0235">DNA replication</keyword>
<name>A0A2Z5TIC0_9GAMM</name>
<dbReference type="InterPro" id="IPR006295">
    <property type="entry name" value="DNA_primase_DnaG"/>
</dbReference>
<dbReference type="GO" id="GO:0003677">
    <property type="term" value="F:DNA binding"/>
    <property type="evidence" value="ECO:0007669"/>
    <property type="project" value="UniProtKB-KW"/>
</dbReference>
<dbReference type="PROSITE" id="PS50880">
    <property type="entry name" value="TOPRIM"/>
    <property type="match status" value="1"/>
</dbReference>
<dbReference type="Gene3D" id="3.40.1360.10">
    <property type="match status" value="1"/>
</dbReference>
<dbReference type="InterPro" id="IPR006171">
    <property type="entry name" value="TOPRIM_dom"/>
</dbReference>
<evidence type="ECO:0000256" key="11">
    <source>
        <dbReference type="ARBA" id="ARBA00023163"/>
    </source>
</evidence>
<dbReference type="InterPro" id="IPR037068">
    <property type="entry name" value="DNA_primase_core_N_sf"/>
</dbReference>
<accession>A0A2Z5TIC0</accession>
<evidence type="ECO:0000313" key="15">
    <source>
        <dbReference type="Proteomes" id="UP000289537"/>
    </source>
</evidence>
<protein>
    <recommendedName>
        <fullName evidence="12">DNA primase</fullName>
        <ecNumber evidence="12">2.7.7.101</ecNumber>
    </recommendedName>
</protein>
<dbReference type="GO" id="GO:0003899">
    <property type="term" value="F:DNA-directed RNA polymerase activity"/>
    <property type="evidence" value="ECO:0007669"/>
    <property type="project" value="UniProtKB-UniRule"/>
</dbReference>
<dbReference type="Proteomes" id="UP000289537">
    <property type="component" value="Chromosome"/>
</dbReference>
<dbReference type="PANTHER" id="PTHR30313">
    <property type="entry name" value="DNA PRIMASE"/>
    <property type="match status" value="1"/>
</dbReference>
<dbReference type="Pfam" id="PF01807">
    <property type="entry name" value="Zn_ribbon_DnaG"/>
    <property type="match status" value="1"/>
</dbReference>
<keyword evidence="10 12" id="KW-0238">DNA-binding</keyword>
<evidence type="ECO:0000256" key="1">
    <source>
        <dbReference type="ARBA" id="ARBA00022478"/>
    </source>
</evidence>